<accession>A0ABU3N387</accession>
<evidence type="ECO:0000313" key="2">
    <source>
        <dbReference type="EMBL" id="MDT8759004.1"/>
    </source>
</evidence>
<sequence>MSLLLIGLALAAQAVPAGPAVPPDLMFLFFKVHALRERAHQFRCDAGAQDRRYDTVRKRLIAYYGPAIFSPKKQAKGPPGDCGVVVVYDLNLVDLERAADAAMAQKAEH</sequence>
<dbReference type="EMBL" id="JALMLT010000002">
    <property type="protein sequence ID" value="MDT8759004.1"/>
    <property type="molecule type" value="Genomic_DNA"/>
</dbReference>
<protein>
    <submittedName>
        <fullName evidence="2">Uncharacterized protein</fullName>
    </submittedName>
</protein>
<comment type="caution">
    <text evidence="2">The sequence shown here is derived from an EMBL/GenBank/DDBJ whole genome shotgun (WGS) entry which is preliminary data.</text>
</comment>
<evidence type="ECO:0000256" key="1">
    <source>
        <dbReference type="SAM" id="SignalP"/>
    </source>
</evidence>
<name>A0ABU3N387_9SPHN</name>
<reference evidence="2" key="1">
    <citation type="submission" date="2022-04" db="EMBL/GenBank/DDBJ databases">
        <title>Tomato heritable bacteria conferring resistance against bacterial wilt.</title>
        <authorList>
            <person name="Yin J."/>
        </authorList>
    </citation>
    <scope>NUCLEOTIDE SEQUENCE</scope>
    <source>
        <strain evidence="2">Cra20</strain>
    </source>
</reference>
<feature type="chain" id="PRO_5047140485" evidence="1">
    <location>
        <begin position="18"/>
        <end position="109"/>
    </location>
</feature>
<organism evidence="2">
    <name type="scientific">Sphingomonas psychrotolerans</name>
    <dbReference type="NCBI Taxonomy" id="1327635"/>
    <lineage>
        <taxon>Bacteria</taxon>
        <taxon>Pseudomonadati</taxon>
        <taxon>Pseudomonadota</taxon>
        <taxon>Alphaproteobacteria</taxon>
        <taxon>Sphingomonadales</taxon>
        <taxon>Sphingomonadaceae</taxon>
        <taxon>Sphingomonas</taxon>
    </lineage>
</organism>
<keyword evidence="1" id="KW-0732">Signal</keyword>
<feature type="signal peptide" evidence="1">
    <location>
        <begin position="1"/>
        <end position="17"/>
    </location>
</feature>
<proteinExistence type="predicted"/>
<gene>
    <name evidence="2" type="ORF">MZO42_09875</name>
</gene>